<dbReference type="FunFam" id="3.40.50.10860:FF:000006">
    <property type="entry name" value="Shikimate dehydrogenase (NADP(+))"/>
    <property type="match status" value="1"/>
</dbReference>
<feature type="binding site" evidence="8">
    <location>
        <begin position="151"/>
        <end position="156"/>
    </location>
    <ligand>
        <name>NADP(+)</name>
        <dbReference type="ChEBI" id="CHEBI:58349"/>
    </ligand>
</feature>
<feature type="binding site" evidence="8">
    <location>
        <position position="86"/>
    </location>
    <ligand>
        <name>shikimate</name>
        <dbReference type="ChEBI" id="CHEBI:36208"/>
    </ligand>
</feature>
<dbReference type="Pfam" id="PF01488">
    <property type="entry name" value="Shikimate_DH"/>
    <property type="match status" value="1"/>
</dbReference>
<dbReference type="OrthoDB" id="9776868at2"/>
<evidence type="ECO:0000313" key="13">
    <source>
        <dbReference type="Proteomes" id="UP000092952"/>
    </source>
</evidence>
<keyword evidence="6 8" id="KW-0057">Aromatic amino acid biosynthesis</keyword>
<evidence type="ECO:0000256" key="4">
    <source>
        <dbReference type="ARBA" id="ARBA00022857"/>
    </source>
</evidence>
<feature type="binding site" evidence="8">
    <location>
        <begin position="127"/>
        <end position="131"/>
    </location>
    <ligand>
        <name>NADP(+)</name>
        <dbReference type="ChEBI" id="CHEBI:58349"/>
    </ligand>
</feature>
<evidence type="ECO:0000256" key="6">
    <source>
        <dbReference type="ARBA" id="ARBA00023141"/>
    </source>
</evidence>
<dbReference type="InterPro" id="IPR011342">
    <property type="entry name" value="Shikimate_DH"/>
</dbReference>
<evidence type="ECO:0000313" key="12">
    <source>
        <dbReference type="EMBL" id="ANX04264.1"/>
    </source>
</evidence>
<dbReference type="CDD" id="cd01065">
    <property type="entry name" value="NAD_bind_Shikimate_DH"/>
    <property type="match status" value="1"/>
</dbReference>
<dbReference type="GO" id="GO:0019632">
    <property type="term" value="P:shikimate metabolic process"/>
    <property type="evidence" value="ECO:0007669"/>
    <property type="project" value="InterPro"/>
</dbReference>
<dbReference type="SUPFAM" id="SSF51735">
    <property type="entry name" value="NAD(P)-binding Rossmann-fold domains"/>
    <property type="match status" value="1"/>
</dbReference>
<keyword evidence="13" id="KW-1185">Reference proteome</keyword>
<feature type="domain" description="Shikimate dehydrogenase substrate binding N-terminal" evidence="10">
    <location>
        <begin position="6"/>
        <end position="88"/>
    </location>
</feature>
<name>A0A1B1YTV2_9GAMM</name>
<dbReference type="GO" id="GO:0004764">
    <property type="term" value="F:shikimate 3-dehydrogenase (NADP+) activity"/>
    <property type="evidence" value="ECO:0007669"/>
    <property type="project" value="UniProtKB-UniRule"/>
</dbReference>
<dbReference type="GO" id="GO:0005829">
    <property type="term" value="C:cytosol"/>
    <property type="evidence" value="ECO:0007669"/>
    <property type="project" value="TreeGrafter"/>
</dbReference>
<dbReference type="GO" id="GO:0050661">
    <property type="term" value="F:NADP binding"/>
    <property type="evidence" value="ECO:0007669"/>
    <property type="project" value="InterPro"/>
</dbReference>
<dbReference type="PANTHER" id="PTHR21089">
    <property type="entry name" value="SHIKIMATE DEHYDROGENASE"/>
    <property type="match status" value="1"/>
</dbReference>
<dbReference type="Proteomes" id="UP000092952">
    <property type="component" value="Chromosome"/>
</dbReference>
<comment type="subunit">
    <text evidence="8">Homodimer.</text>
</comment>
<comment type="caution">
    <text evidence="8">Lacks conserved residue(s) required for the propagation of feature annotation.</text>
</comment>
<reference evidence="13" key="1">
    <citation type="submission" date="2016-03" db="EMBL/GenBank/DDBJ databases">
        <title>Complete genome sequence of Solimmundus cernigliae, representing a novel lineage of polycyclic aromatic hydrocarbon degraders within the Gammaproteobacteria.</title>
        <authorList>
            <person name="Singleton D.R."/>
            <person name="Dickey A.N."/>
            <person name="Scholl E.H."/>
            <person name="Wright F.A."/>
            <person name="Aitken M.D."/>
        </authorList>
    </citation>
    <scope>NUCLEOTIDE SEQUENCE [LARGE SCALE GENOMIC DNA]</scope>
    <source>
        <strain evidence="13">TR3.2</strain>
    </source>
</reference>
<proteinExistence type="inferred from homology"/>
<keyword evidence="3 8" id="KW-0028">Amino-acid biosynthesis</keyword>
<dbReference type="KEGG" id="gbi:PG2T_08800"/>
<evidence type="ECO:0000259" key="10">
    <source>
        <dbReference type="Pfam" id="PF08501"/>
    </source>
</evidence>
<dbReference type="EMBL" id="CP014671">
    <property type="protein sequence ID" value="ANX04264.1"/>
    <property type="molecule type" value="Genomic_DNA"/>
</dbReference>
<dbReference type="HAMAP" id="MF_00222">
    <property type="entry name" value="Shikimate_DH_AroE"/>
    <property type="match status" value="1"/>
</dbReference>
<dbReference type="GO" id="GO:0009423">
    <property type="term" value="P:chorismate biosynthetic process"/>
    <property type="evidence" value="ECO:0007669"/>
    <property type="project" value="UniProtKB-UniRule"/>
</dbReference>
<dbReference type="AlphaFoldDB" id="A0A1B1YTV2"/>
<dbReference type="PANTHER" id="PTHR21089:SF1">
    <property type="entry name" value="BIFUNCTIONAL 3-DEHYDROQUINATE DEHYDRATASE_SHIKIMATE DEHYDROGENASE, CHLOROPLASTIC"/>
    <property type="match status" value="1"/>
</dbReference>
<feature type="domain" description="Quinate/shikimate 5-dehydrogenase/glutamyl-tRNA reductase" evidence="9">
    <location>
        <begin position="117"/>
        <end position="191"/>
    </location>
</feature>
<dbReference type="GO" id="GO:0009073">
    <property type="term" value="P:aromatic amino acid family biosynthetic process"/>
    <property type="evidence" value="ECO:0007669"/>
    <property type="project" value="UniProtKB-KW"/>
</dbReference>
<feature type="binding site" evidence="8">
    <location>
        <position position="214"/>
    </location>
    <ligand>
        <name>NADP(+)</name>
        <dbReference type="ChEBI" id="CHEBI:58349"/>
    </ligand>
</feature>
<dbReference type="FunCoup" id="A0A1B1YTV2">
    <property type="interactions" value="150"/>
</dbReference>
<evidence type="ECO:0000259" key="11">
    <source>
        <dbReference type="Pfam" id="PF18317"/>
    </source>
</evidence>
<dbReference type="InterPro" id="IPR006151">
    <property type="entry name" value="Shikm_DH/Glu-tRNA_Rdtase"/>
</dbReference>
<dbReference type="InterPro" id="IPR013708">
    <property type="entry name" value="Shikimate_DH-bd_N"/>
</dbReference>
<dbReference type="RefSeq" id="WP_068804298.1">
    <property type="nucleotide sequence ID" value="NZ_CP014671.1"/>
</dbReference>
<dbReference type="GO" id="GO:0008652">
    <property type="term" value="P:amino acid biosynthetic process"/>
    <property type="evidence" value="ECO:0007669"/>
    <property type="project" value="UniProtKB-KW"/>
</dbReference>
<dbReference type="SUPFAM" id="SSF53223">
    <property type="entry name" value="Aminoacid dehydrogenase-like, N-terminal domain"/>
    <property type="match status" value="1"/>
</dbReference>
<organism evidence="12 13">
    <name type="scientific">Immundisolibacter cernigliae</name>
    <dbReference type="NCBI Taxonomy" id="1810504"/>
    <lineage>
        <taxon>Bacteria</taxon>
        <taxon>Pseudomonadati</taxon>
        <taxon>Pseudomonadota</taxon>
        <taxon>Gammaproteobacteria</taxon>
        <taxon>Immundisolibacterales</taxon>
        <taxon>Immundisolibacteraceae</taxon>
        <taxon>Immundisolibacter</taxon>
    </lineage>
</organism>
<keyword evidence="5 8" id="KW-0560">Oxidoreductase</keyword>
<feature type="binding site" evidence="8">
    <location>
        <position position="238"/>
    </location>
    <ligand>
        <name>NADP(+)</name>
        <dbReference type="ChEBI" id="CHEBI:58349"/>
    </ligand>
</feature>
<dbReference type="STRING" id="1810504.PG2T_08800"/>
<feature type="domain" description="SDH C-terminal" evidence="11">
    <location>
        <begin position="238"/>
        <end position="268"/>
    </location>
</feature>
<feature type="binding site" evidence="8">
    <location>
        <position position="216"/>
    </location>
    <ligand>
        <name>shikimate</name>
        <dbReference type="ChEBI" id="CHEBI:36208"/>
    </ligand>
</feature>
<evidence type="ECO:0000256" key="1">
    <source>
        <dbReference type="ARBA" id="ARBA00004871"/>
    </source>
</evidence>
<keyword evidence="4 8" id="KW-0521">NADP</keyword>
<feature type="binding site" evidence="8">
    <location>
        <position position="102"/>
    </location>
    <ligand>
        <name>shikimate</name>
        <dbReference type="ChEBI" id="CHEBI:36208"/>
    </ligand>
</feature>
<feature type="binding site" evidence="8">
    <location>
        <begin position="14"/>
        <end position="16"/>
    </location>
    <ligand>
        <name>shikimate</name>
        <dbReference type="ChEBI" id="CHEBI:36208"/>
    </ligand>
</feature>
<feature type="binding site" evidence="8">
    <location>
        <position position="61"/>
    </location>
    <ligand>
        <name>shikimate</name>
        <dbReference type="ChEBI" id="CHEBI:36208"/>
    </ligand>
</feature>
<dbReference type="InterPro" id="IPR036291">
    <property type="entry name" value="NAD(P)-bd_dom_sf"/>
</dbReference>
<feature type="binding site" evidence="8">
    <location>
        <position position="245"/>
    </location>
    <ligand>
        <name>shikimate</name>
        <dbReference type="ChEBI" id="CHEBI:36208"/>
    </ligand>
</feature>
<evidence type="ECO:0000256" key="3">
    <source>
        <dbReference type="ARBA" id="ARBA00022605"/>
    </source>
</evidence>
<dbReference type="Gene3D" id="3.40.50.720">
    <property type="entry name" value="NAD(P)-binding Rossmann-like Domain"/>
    <property type="match status" value="1"/>
</dbReference>
<feature type="active site" description="Proton acceptor" evidence="8">
    <location>
        <position position="65"/>
    </location>
</feature>
<dbReference type="Pfam" id="PF08501">
    <property type="entry name" value="Shikimate_dh_N"/>
    <property type="match status" value="1"/>
</dbReference>
<dbReference type="NCBIfam" id="NF001310">
    <property type="entry name" value="PRK00258.1-2"/>
    <property type="match status" value="1"/>
</dbReference>
<dbReference type="InParanoid" id="A0A1B1YTV2"/>
<comment type="function">
    <text evidence="8">Involved in the biosynthesis of the chorismate, which leads to the biosynthesis of aromatic amino acids. Catalyzes the reversible NADPH linked reduction of 3-dehydroshikimate (DHSA) to yield shikimate (SA).</text>
</comment>
<dbReference type="EC" id="1.1.1.25" evidence="2 8"/>
<dbReference type="Pfam" id="PF18317">
    <property type="entry name" value="SDH_C"/>
    <property type="match status" value="1"/>
</dbReference>
<dbReference type="InterPro" id="IPR022893">
    <property type="entry name" value="Shikimate_DH_fam"/>
</dbReference>
<dbReference type="Gene3D" id="3.40.50.10860">
    <property type="entry name" value="Leucine Dehydrogenase, chain A, domain 1"/>
    <property type="match status" value="1"/>
</dbReference>
<accession>A0A1B1YTV2</accession>
<gene>
    <name evidence="8 12" type="primary">aroE</name>
    <name evidence="12" type="ORF">PG2T_08800</name>
</gene>
<evidence type="ECO:0000256" key="5">
    <source>
        <dbReference type="ARBA" id="ARBA00023002"/>
    </source>
</evidence>
<dbReference type="InterPro" id="IPR046346">
    <property type="entry name" value="Aminoacid_DH-like_N_sf"/>
</dbReference>
<evidence type="ECO:0000256" key="7">
    <source>
        <dbReference type="ARBA" id="ARBA00049442"/>
    </source>
</evidence>
<evidence type="ECO:0000256" key="2">
    <source>
        <dbReference type="ARBA" id="ARBA00012962"/>
    </source>
</evidence>
<dbReference type="InterPro" id="IPR041121">
    <property type="entry name" value="SDH_C"/>
</dbReference>
<comment type="similarity">
    <text evidence="8">Belongs to the shikimate dehydrogenase family.</text>
</comment>
<comment type="pathway">
    <text evidence="1 8">Metabolic intermediate biosynthesis; chorismate biosynthesis; chorismate from D-erythrose 4-phosphate and phosphoenolpyruvate: step 4/7.</text>
</comment>
<protein>
    <recommendedName>
        <fullName evidence="2 8">Shikimate dehydrogenase (NADP(+))</fullName>
        <shortName evidence="8">SDH</shortName>
        <ecNumber evidence="2 8">1.1.1.25</ecNumber>
    </recommendedName>
</protein>
<comment type="catalytic activity">
    <reaction evidence="7 8">
        <text>shikimate + NADP(+) = 3-dehydroshikimate + NADPH + H(+)</text>
        <dbReference type="Rhea" id="RHEA:17737"/>
        <dbReference type="ChEBI" id="CHEBI:15378"/>
        <dbReference type="ChEBI" id="CHEBI:16630"/>
        <dbReference type="ChEBI" id="CHEBI:36208"/>
        <dbReference type="ChEBI" id="CHEBI:57783"/>
        <dbReference type="ChEBI" id="CHEBI:58349"/>
        <dbReference type="EC" id="1.1.1.25"/>
    </reaction>
</comment>
<dbReference type="NCBIfam" id="TIGR00507">
    <property type="entry name" value="aroE"/>
    <property type="match status" value="1"/>
</dbReference>
<sequence length="270" mass="27642">MDRYAVFGHPVGHSKSPQIHAAFAAQTGQSLSYEAIDAPPDGFAEALRDFIEQGGRGCNVTVPFKDEAYRLADRCDALAGQAQAVNTLRVEPGGRLAGFNTDGIGLLRDLTQNLGLVLAGRRVLLVGAGGAAAGIVGPLLAAGIAQLVIVNRTPQRAGDLARRFAAHGPVRAAPLQAPGSGFDLVLNATAAGLGGRAPDLPVAVFSPETVAYDLVYGPAAGPFLALARQAGAGACHDGLGMLVEQAAEAFWLWRGVRPATAPVIAALRGA</sequence>
<dbReference type="UniPathway" id="UPA00053">
    <property type="reaction ID" value="UER00087"/>
</dbReference>
<evidence type="ECO:0000259" key="9">
    <source>
        <dbReference type="Pfam" id="PF01488"/>
    </source>
</evidence>
<evidence type="ECO:0000256" key="8">
    <source>
        <dbReference type="HAMAP-Rule" id="MF_00222"/>
    </source>
</evidence>